<organism evidence="2 3">
    <name type="scientific">Bartonella ancashensis</name>
    <dbReference type="NCBI Taxonomy" id="1318743"/>
    <lineage>
        <taxon>Bacteria</taxon>
        <taxon>Pseudomonadati</taxon>
        <taxon>Pseudomonadota</taxon>
        <taxon>Alphaproteobacteria</taxon>
        <taxon>Hyphomicrobiales</taxon>
        <taxon>Bartonellaceae</taxon>
        <taxon>Bartonella</taxon>
    </lineage>
</organism>
<name>A0A0M4LGA6_9HYPH</name>
<reference evidence="2 3" key="1">
    <citation type="journal article" date="2015" name="Genome Announc.">
        <title>Complete Genome Sequence of Bartonella ancashensis Strain 20.00, Isolated from the Blood of a Patient with Verruga Peruana.</title>
        <authorList>
            <person name="Hang J."/>
            <person name="Mullins K.E."/>
            <person name="Clifford R.J."/>
            <person name="Onmus-Leone F."/>
            <person name="Yang Y."/>
            <person name="Jiang J."/>
            <person name="Leguia M."/>
            <person name="Kasper M.R."/>
            <person name="Maguina C."/>
            <person name="Lesho E.P."/>
            <person name="Jarman R.G."/>
            <person name="Richards A.L."/>
            <person name="Blazes D."/>
        </authorList>
    </citation>
    <scope>NUCLEOTIDE SEQUENCE [LARGE SCALE GENOMIC DNA]</scope>
    <source>
        <strain evidence="2 3">20.00</strain>
    </source>
</reference>
<gene>
    <name evidence="2" type="ORF">PU02_0618</name>
</gene>
<dbReference type="EMBL" id="CP010401">
    <property type="protein sequence ID" value="ALE03432.1"/>
    <property type="molecule type" value="Genomic_DNA"/>
</dbReference>
<keyword evidence="1" id="KW-0732">Signal</keyword>
<dbReference type="PATRIC" id="fig|1318743.3.peg.631"/>
<dbReference type="KEGG" id="banc:PU02_0618"/>
<dbReference type="OrthoDB" id="9967874at2"/>
<feature type="signal peptide" evidence="1">
    <location>
        <begin position="1"/>
        <end position="23"/>
    </location>
</feature>
<dbReference type="RefSeq" id="WP_053944644.1">
    <property type="nucleotide sequence ID" value="NZ_CP010401.1"/>
</dbReference>
<evidence type="ECO:0000313" key="3">
    <source>
        <dbReference type="Proteomes" id="UP000057213"/>
    </source>
</evidence>
<keyword evidence="3" id="KW-1185">Reference proteome</keyword>
<sequence length="97" mass="11039">MKRIVLALALSSALFSVVSPVAAADQEVSDQEVYSAEYQAYIDKITACNADKAWRIYLDNGNTDGCEQDQLEDIDLIKKEYNSGGYWLSYREFLMLW</sequence>
<dbReference type="Proteomes" id="UP000057213">
    <property type="component" value="Chromosome"/>
</dbReference>
<protein>
    <submittedName>
        <fullName evidence="2">Uncharacterized protein</fullName>
    </submittedName>
</protein>
<proteinExistence type="predicted"/>
<accession>A0A0M4LGA6</accession>
<evidence type="ECO:0000256" key="1">
    <source>
        <dbReference type="SAM" id="SignalP"/>
    </source>
</evidence>
<evidence type="ECO:0000313" key="2">
    <source>
        <dbReference type="EMBL" id="ALE03432.1"/>
    </source>
</evidence>
<feature type="chain" id="PRO_5005797584" evidence="1">
    <location>
        <begin position="24"/>
        <end position="97"/>
    </location>
</feature>
<dbReference type="AlphaFoldDB" id="A0A0M4LGA6"/>